<evidence type="ECO:0000259" key="14">
    <source>
        <dbReference type="Pfam" id="PF00685"/>
    </source>
</evidence>
<gene>
    <name evidence="15" type="ORF">BV898_00591</name>
</gene>
<protein>
    <submittedName>
        <fullName evidence="15">Cytochrome P450 2U1</fullName>
    </submittedName>
</protein>
<keyword evidence="12" id="KW-0472">Membrane</keyword>
<dbReference type="PRINTS" id="PR00463">
    <property type="entry name" value="EP450I"/>
</dbReference>
<dbReference type="SUPFAM" id="SSF48264">
    <property type="entry name" value="Cytochrome P450"/>
    <property type="match status" value="1"/>
</dbReference>
<dbReference type="Proteomes" id="UP000192578">
    <property type="component" value="Unassembled WGS sequence"/>
</dbReference>
<name>A0A1W0XDU9_HYPEX</name>
<dbReference type="EMBL" id="MTYJ01000002">
    <property type="protein sequence ID" value="OQV25656.1"/>
    <property type="molecule type" value="Genomic_DNA"/>
</dbReference>
<evidence type="ECO:0000256" key="1">
    <source>
        <dbReference type="ARBA" id="ARBA00001971"/>
    </source>
</evidence>
<dbReference type="Pfam" id="PF00067">
    <property type="entry name" value="p450"/>
    <property type="match status" value="1"/>
</dbReference>
<evidence type="ECO:0000256" key="11">
    <source>
        <dbReference type="ARBA" id="ARBA00023033"/>
    </source>
</evidence>
<evidence type="ECO:0000256" key="4">
    <source>
        <dbReference type="ARBA" id="ARBA00010617"/>
    </source>
</evidence>
<comment type="caution">
    <text evidence="15">The sequence shown here is derived from an EMBL/GenBank/DDBJ whole genome shotgun (WGS) entry which is preliminary data.</text>
</comment>
<comment type="similarity">
    <text evidence="4">Belongs to the cytochrome P450 family.</text>
</comment>
<keyword evidence="16" id="KW-1185">Reference proteome</keyword>
<dbReference type="GO" id="GO:0008146">
    <property type="term" value="F:sulfotransferase activity"/>
    <property type="evidence" value="ECO:0007669"/>
    <property type="project" value="InterPro"/>
</dbReference>
<reference evidence="16" key="1">
    <citation type="submission" date="2017-01" db="EMBL/GenBank/DDBJ databases">
        <title>Comparative genomics of anhydrobiosis in the tardigrade Hypsibius dujardini.</title>
        <authorList>
            <person name="Yoshida Y."/>
            <person name="Koutsovoulos G."/>
            <person name="Laetsch D."/>
            <person name="Stevens L."/>
            <person name="Kumar S."/>
            <person name="Horikawa D."/>
            <person name="Ishino K."/>
            <person name="Komine S."/>
            <person name="Tomita M."/>
            <person name="Blaxter M."/>
            <person name="Arakawa K."/>
        </authorList>
    </citation>
    <scope>NUCLEOTIDE SEQUENCE [LARGE SCALE GENOMIC DNA]</scope>
    <source>
        <strain evidence="16">Z151</strain>
    </source>
</reference>
<keyword evidence="11" id="KW-0503">Monooxygenase</keyword>
<feature type="binding site" description="axial binding residue" evidence="13">
    <location>
        <position position="762"/>
    </location>
    <ligand>
        <name>heme</name>
        <dbReference type="ChEBI" id="CHEBI:30413"/>
    </ligand>
    <ligandPart>
        <name>Fe</name>
        <dbReference type="ChEBI" id="CHEBI:18248"/>
    </ligandPart>
</feature>
<evidence type="ECO:0000256" key="12">
    <source>
        <dbReference type="ARBA" id="ARBA00023136"/>
    </source>
</evidence>
<evidence type="ECO:0000256" key="6">
    <source>
        <dbReference type="ARBA" id="ARBA00022723"/>
    </source>
</evidence>
<evidence type="ECO:0000256" key="2">
    <source>
        <dbReference type="ARBA" id="ARBA00004174"/>
    </source>
</evidence>
<keyword evidence="9" id="KW-0560">Oxidoreductase</keyword>
<dbReference type="InterPro" id="IPR036396">
    <property type="entry name" value="Cyt_P450_sf"/>
</dbReference>
<dbReference type="AlphaFoldDB" id="A0A1W0XDU9"/>
<dbReference type="GO" id="GO:0006082">
    <property type="term" value="P:organic acid metabolic process"/>
    <property type="evidence" value="ECO:0007669"/>
    <property type="project" value="TreeGrafter"/>
</dbReference>
<dbReference type="PANTHER" id="PTHR24300:SF375">
    <property type="entry name" value="CYTOCHROME P450 FAMILY"/>
    <property type="match status" value="1"/>
</dbReference>
<keyword evidence="8" id="KW-0492">Microsome</keyword>
<dbReference type="FunFam" id="1.10.630.10:FF:000238">
    <property type="entry name" value="Cytochrome P450 2A6"/>
    <property type="match status" value="1"/>
</dbReference>
<dbReference type="InterPro" id="IPR000863">
    <property type="entry name" value="Sulfotransferase_dom"/>
</dbReference>
<dbReference type="GO" id="GO:0006805">
    <property type="term" value="P:xenobiotic metabolic process"/>
    <property type="evidence" value="ECO:0007669"/>
    <property type="project" value="TreeGrafter"/>
</dbReference>
<dbReference type="InterPro" id="IPR027417">
    <property type="entry name" value="P-loop_NTPase"/>
</dbReference>
<evidence type="ECO:0000256" key="13">
    <source>
        <dbReference type="PIRSR" id="PIRSR602401-1"/>
    </source>
</evidence>
<dbReference type="PROSITE" id="PS00086">
    <property type="entry name" value="CYTOCHROME_P450"/>
    <property type="match status" value="1"/>
</dbReference>
<feature type="domain" description="Sulfotransferase" evidence="14">
    <location>
        <begin position="62"/>
        <end position="313"/>
    </location>
</feature>
<dbReference type="SUPFAM" id="SSF52540">
    <property type="entry name" value="P-loop containing nucleoside triphosphate hydrolases"/>
    <property type="match status" value="1"/>
</dbReference>
<organism evidence="15 16">
    <name type="scientific">Hypsibius exemplaris</name>
    <name type="common">Freshwater tardigrade</name>
    <dbReference type="NCBI Taxonomy" id="2072580"/>
    <lineage>
        <taxon>Eukaryota</taxon>
        <taxon>Metazoa</taxon>
        <taxon>Ecdysozoa</taxon>
        <taxon>Tardigrada</taxon>
        <taxon>Eutardigrada</taxon>
        <taxon>Parachela</taxon>
        <taxon>Hypsibioidea</taxon>
        <taxon>Hypsibiidae</taxon>
        <taxon>Hypsibius</taxon>
    </lineage>
</organism>
<evidence type="ECO:0000256" key="7">
    <source>
        <dbReference type="ARBA" id="ARBA00022824"/>
    </source>
</evidence>
<sequence>MAATTNGQTETPKYPVPEKLPTPYEFGYHHEKFLKNYKGCMVEYPKYLTLDEVETFEASPLDVAICAFPKTGTTWMNGIVIGIQGNGDPKVFRDAPLEMKSPFMCRCEPEQPIGSRPIDMLKKRPPGRTFFTHLAYQAMPESIVRSGAKKVYIYRNPKDSAVSLYHFLQTQRRIQFHGDLDEVVDSFINDHVEFGPYFDHLASFWSRRHEDPNIFFCSFEELKRNFVPVVDKLAKYLGKNLTEEQLKTIETETDFPNFQANNFLNKSKAHEQGYLDFNKYQFIRDGSVGQWKKLFTPEMNQKMDAWIERNMKRPELQGLKLEFDIPLLVLYSVVGLAAYWYLYARPKNAPPGPIGFPYIGYAPFLSTAAFMDFDKLGKKYKSNIISLYLGPVFTVVLNDWDAVRAAFVDQDENFTGRPKENFISNFNASGEDGQIHSIIALEGPKWKAHHIFIHDSLEELGVQKPKMEKSILEEIDALIQAILEEKGGPFRLFPLSSPTTSSIVARQAFGHRWAPQSDEFTQFMTGTSEMFQLLGGSPPQVMPWTRNIPGPIKQKWEMTQACMKRMHAFFRTLVRQHEETYEPGRIRDFADVYIRHRKGDGPLDPITFQNEEDFVATATTLFQAGGEATNACVEWCILFLLHNPQIQLKIHEEIESVIGTKRPIVWSDKESIPYTTGAIYESFRLGGNSALGVPRSNFEATQLHGYDIPKRSQIMMNIWSCHRSPKDWKYPEEFNPNNWINDDGQFFIPEAFLAFSNGSRKCPGQELAKMMVFMVLANLLQKFVFVNPLGQKLPGVHEYVPGVSARTKPFYVQTVPRG</sequence>
<keyword evidence="7" id="KW-0256">Endoplasmic reticulum</keyword>
<comment type="cofactor">
    <cofactor evidence="1 13">
        <name>heme</name>
        <dbReference type="ChEBI" id="CHEBI:30413"/>
    </cofactor>
</comment>
<evidence type="ECO:0000256" key="5">
    <source>
        <dbReference type="ARBA" id="ARBA00022617"/>
    </source>
</evidence>
<dbReference type="InterPro" id="IPR001128">
    <property type="entry name" value="Cyt_P450"/>
</dbReference>
<dbReference type="GO" id="GO:0005789">
    <property type="term" value="C:endoplasmic reticulum membrane"/>
    <property type="evidence" value="ECO:0007669"/>
    <property type="project" value="UniProtKB-SubCell"/>
</dbReference>
<evidence type="ECO:0000313" key="15">
    <source>
        <dbReference type="EMBL" id="OQV25656.1"/>
    </source>
</evidence>
<keyword evidence="10 13" id="KW-0408">Iron</keyword>
<dbReference type="GO" id="GO:0020037">
    <property type="term" value="F:heme binding"/>
    <property type="evidence" value="ECO:0007669"/>
    <property type="project" value="InterPro"/>
</dbReference>
<dbReference type="Gene3D" id="3.40.50.300">
    <property type="entry name" value="P-loop containing nucleotide triphosphate hydrolases"/>
    <property type="match status" value="1"/>
</dbReference>
<dbReference type="GO" id="GO:0005506">
    <property type="term" value="F:iron ion binding"/>
    <property type="evidence" value="ECO:0007669"/>
    <property type="project" value="InterPro"/>
</dbReference>
<dbReference type="PANTHER" id="PTHR24300">
    <property type="entry name" value="CYTOCHROME P450 508A4-RELATED"/>
    <property type="match status" value="1"/>
</dbReference>
<dbReference type="InterPro" id="IPR050182">
    <property type="entry name" value="Cytochrome_P450_fam2"/>
</dbReference>
<evidence type="ECO:0000256" key="3">
    <source>
        <dbReference type="ARBA" id="ARBA00004406"/>
    </source>
</evidence>
<keyword evidence="6 13" id="KW-0479">Metal-binding</keyword>
<dbReference type="InterPro" id="IPR002401">
    <property type="entry name" value="Cyt_P450_E_grp-I"/>
</dbReference>
<evidence type="ECO:0000256" key="10">
    <source>
        <dbReference type="ARBA" id="ARBA00023004"/>
    </source>
</evidence>
<dbReference type="OrthoDB" id="205623at2759"/>
<evidence type="ECO:0000313" key="16">
    <source>
        <dbReference type="Proteomes" id="UP000192578"/>
    </source>
</evidence>
<dbReference type="Gene3D" id="1.10.630.10">
    <property type="entry name" value="Cytochrome P450"/>
    <property type="match status" value="1"/>
</dbReference>
<evidence type="ECO:0000256" key="8">
    <source>
        <dbReference type="ARBA" id="ARBA00022848"/>
    </source>
</evidence>
<dbReference type="Pfam" id="PF00685">
    <property type="entry name" value="Sulfotransfer_1"/>
    <property type="match status" value="1"/>
</dbReference>
<proteinExistence type="inferred from homology"/>
<accession>A0A1W0XDU9</accession>
<evidence type="ECO:0000256" key="9">
    <source>
        <dbReference type="ARBA" id="ARBA00023002"/>
    </source>
</evidence>
<keyword evidence="5 13" id="KW-0349">Heme</keyword>
<comment type="subcellular location">
    <subcellularLocation>
        <location evidence="3">Endoplasmic reticulum membrane</location>
        <topology evidence="3">Peripheral membrane protein</topology>
    </subcellularLocation>
    <subcellularLocation>
        <location evidence="2">Microsome membrane</location>
        <topology evidence="2">Peripheral membrane protein</topology>
    </subcellularLocation>
</comment>
<dbReference type="InterPro" id="IPR017972">
    <property type="entry name" value="Cyt_P450_CS"/>
</dbReference>
<dbReference type="GO" id="GO:0016712">
    <property type="term" value="F:oxidoreductase activity, acting on paired donors, with incorporation or reduction of molecular oxygen, reduced flavin or flavoprotein as one donor, and incorporation of one atom of oxygen"/>
    <property type="evidence" value="ECO:0007669"/>
    <property type="project" value="TreeGrafter"/>
</dbReference>